<protein>
    <submittedName>
        <fullName evidence="1">Uncharacterized protein</fullName>
    </submittedName>
</protein>
<gene>
    <name evidence="1" type="ORF">Ade02nite_44740</name>
</gene>
<name>A0ABQ3Y761_9ACTN</name>
<accession>A0ABQ3Y761</accession>
<evidence type="ECO:0000313" key="2">
    <source>
        <dbReference type="Proteomes" id="UP000609879"/>
    </source>
</evidence>
<dbReference type="Proteomes" id="UP000609879">
    <property type="component" value="Unassembled WGS sequence"/>
</dbReference>
<keyword evidence="2" id="KW-1185">Reference proteome</keyword>
<organism evidence="1 2">
    <name type="scientific">Paractinoplanes deccanensis</name>
    <dbReference type="NCBI Taxonomy" id="113561"/>
    <lineage>
        <taxon>Bacteria</taxon>
        <taxon>Bacillati</taxon>
        <taxon>Actinomycetota</taxon>
        <taxon>Actinomycetes</taxon>
        <taxon>Micromonosporales</taxon>
        <taxon>Micromonosporaceae</taxon>
        <taxon>Paractinoplanes</taxon>
    </lineage>
</organism>
<dbReference type="EMBL" id="BOMI01000084">
    <property type="protein sequence ID" value="GID75833.1"/>
    <property type="molecule type" value="Genomic_DNA"/>
</dbReference>
<proteinExistence type="predicted"/>
<reference evidence="1 2" key="1">
    <citation type="submission" date="2021-01" db="EMBL/GenBank/DDBJ databases">
        <title>Whole genome shotgun sequence of Actinoplanes deccanensis NBRC 13994.</title>
        <authorList>
            <person name="Komaki H."/>
            <person name="Tamura T."/>
        </authorList>
    </citation>
    <scope>NUCLEOTIDE SEQUENCE [LARGE SCALE GENOMIC DNA]</scope>
    <source>
        <strain evidence="1 2">NBRC 13994</strain>
    </source>
</reference>
<comment type="caution">
    <text evidence="1">The sequence shown here is derived from an EMBL/GenBank/DDBJ whole genome shotgun (WGS) entry which is preliminary data.</text>
</comment>
<sequence>MAGAAVDGVVTGGASYDGLGLAGADEEPPAALHPAATASNALVATVRTALLNRMSTPPSKLTISKYDGCRGPDAHRGAELCPES</sequence>
<evidence type="ECO:0000313" key="1">
    <source>
        <dbReference type="EMBL" id="GID75833.1"/>
    </source>
</evidence>